<keyword evidence="3 5" id="KW-1133">Transmembrane helix</keyword>
<evidence type="ECO:0000256" key="5">
    <source>
        <dbReference type="SAM" id="Phobius"/>
    </source>
</evidence>
<accession>A0A6J5Z3X0</accession>
<evidence type="ECO:0000256" key="1">
    <source>
        <dbReference type="ARBA" id="ARBA00004141"/>
    </source>
</evidence>
<feature type="transmembrane region" description="Helical" evidence="5">
    <location>
        <begin position="363"/>
        <end position="391"/>
    </location>
</feature>
<gene>
    <name evidence="6" type="ORF">UFOPK3522_00185</name>
</gene>
<feature type="transmembrane region" description="Helical" evidence="5">
    <location>
        <begin position="338"/>
        <end position="357"/>
    </location>
</feature>
<sequence length="435" mass="43757">MASTNASAQLNGEDLPSPIKAIVLAIPFALLGSIIATIFLFLEDHLITAVWQDLPKALGMTEPAWWLVVLLPLIGAAIVMIAWRLPGRTGSGPLEGLHFDVTPAIFASVILAAFGTLIFGLSLGPEAPLLACGTAAGAFVLRRQPDPVMKFGMLMTALAAIAAIFGSPIVVVLMLAEFTALGRIPAAALMPGFVALGVAYVAETGVGGWSGLGSSSLAVPGLPELTSTSATDILVGLAVSLVAAVVTLIARKFGQRIAVMARSNPPLVLIGVALLTSGLAIAVREITGGSVNLVLFSGQMGTPEMLAETSLGAVALIIVAKLIAYGGALGAGFRGGPIFPAVFLGVGVAVAGTLIFPSASLTALVVAAVAAAVAAALRVPFTAAVLALMLATTAGAGHASAVAIFGATIGFLLRVALDRWEAEHDPAEALAAAQS</sequence>
<feature type="transmembrane region" description="Helical" evidence="5">
    <location>
        <begin position="97"/>
        <end position="121"/>
    </location>
</feature>
<evidence type="ECO:0000256" key="2">
    <source>
        <dbReference type="ARBA" id="ARBA00022692"/>
    </source>
</evidence>
<dbReference type="InterPro" id="IPR014743">
    <property type="entry name" value="Cl-channel_core"/>
</dbReference>
<dbReference type="GO" id="GO:0016020">
    <property type="term" value="C:membrane"/>
    <property type="evidence" value="ECO:0007669"/>
    <property type="project" value="UniProtKB-SubCell"/>
</dbReference>
<proteinExistence type="predicted"/>
<dbReference type="GO" id="GO:0015108">
    <property type="term" value="F:chloride transmembrane transporter activity"/>
    <property type="evidence" value="ECO:0007669"/>
    <property type="project" value="InterPro"/>
</dbReference>
<feature type="transmembrane region" description="Helical" evidence="5">
    <location>
        <begin position="266"/>
        <end position="286"/>
    </location>
</feature>
<dbReference type="EMBL" id="CAESAO010000008">
    <property type="protein sequence ID" value="CAB4335917.1"/>
    <property type="molecule type" value="Genomic_DNA"/>
</dbReference>
<feature type="transmembrane region" description="Helical" evidence="5">
    <location>
        <begin position="64"/>
        <end position="85"/>
    </location>
</feature>
<dbReference type="SUPFAM" id="SSF81340">
    <property type="entry name" value="Clc chloride channel"/>
    <property type="match status" value="1"/>
</dbReference>
<dbReference type="Gene3D" id="1.10.3080.10">
    <property type="entry name" value="Clc chloride channel"/>
    <property type="match status" value="1"/>
</dbReference>
<feature type="transmembrane region" description="Helical" evidence="5">
    <location>
        <begin position="306"/>
        <end position="326"/>
    </location>
</feature>
<feature type="transmembrane region" description="Helical" evidence="5">
    <location>
        <begin position="233"/>
        <end position="254"/>
    </location>
</feature>
<evidence type="ECO:0000313" key="6">
    <source>
        <dbReference type="EMBL" id="CAB4335917.1"/>
    </source>
</evidence>
<keyword evidence="2 5" id="KW-0812">Transmembrane</keyword>
<dbReference type="InterPro" id="IPR001807">
    <property type="entry name" value="ClC"/>
</dbReference>
<reference evidence="6" key="1">
    <citation type="submission" date="2020-05" db="EMBL/GenBank/DDBJ databases">
        <authorList>
            <person name="Chiriac C."/>
            <person name="Salcher M."/>
            <person name="Ghai R."/>
            <person name="Kavagutti S V."/>
        </authorList>
    </citation>
    <scope>NUCLEOTIDE SEQUENCE</scope>
</reference>
<name>A0A6J5Z3X0_9ZZZZ</name>
<evidence type="ECO:0000256" key="4">
    <source>
        <dbReference type="ARBA" id="ARBA00023136"/>
    </source>
</evidence>
<feature type="transmembrane region" description="Helical" evidence="5">
    <location>
        <begin position="188"/>
        <end position="213"/>
    </location>
</feature>
<feature type="transmembrane region" description="Helical" evidence="5">
    <location>
        <begin position="21"/>
        <end position="42"/>
    </location>
</feature>
<feature type="transmembrane region" description="Helical" evidence="5">
    <location>
        <begin position="151"/>
        <end position="176"/>
    </location>
</feature>
<keyword evidence="4 5" id="KW-0472">Membrane</keyword>
<dbReference type="AlphaFoldDB" id="A0A6J5Z3X0"/>
<comment type="subcellular location">
    <subcellularLocation>
        <location evidence="1">Membrane</location>
        <topology evidence="1">Multi-pass membrane protein</topology>
    </subcellularLocation>
</comment>
<dbReference type="Pfam" id="PF00654">
    <property type="entry name" value="Voltage_CLC"/>
    <property type="match status" value="1"/>
</dbReference>
<protein>
    <submittedName>
        <fullName evidence="6">Unannotated protein</fullName>
    </submittedName>
</protein>
<organism evidence="6">
    <name type="scientific">freshwater metagenome</name>
    <dbReference type="NCBI Taxonomy" id="449393"/>
    <lineage>
        <taxon>unclassified sequences</taxon>
        <taxon>metagenomes</taxon>
        <taxon>ecological metagenomes</taxon>
    </lineage>
</organism>
<feature type="transmembrane region" description="Helical" evidence="5">
    <location>
        <begin position="398"/>
        <end position="417"/>
    </location>
</feature>
<evidence type="ECO:0000256" key="3">
    <source>
        <dbReference type="ARBA" id="ARBA00022989"/>
    </source>
</evidence>